<accession>A0ABR4XML7</accession>
<reference evidence="1 2" key="1">
    <citation type="submission" date="2014-08" db="EMBL/GenBank/DDBJ databases">
        <title>Porphyromonas canoris strain:OH2762 Genome sequencing.</title>
        <authorList>
            <person name="Wallis C."/>
            <person name="Deusch O."/>
            <person name="O'Flynn C."/>
            <person name="Davis I."/>
            <person name="Jospin G."/>
            <person name="Darling A.E."/>
            <person name="Coil D.A."/>
            <person name="Alexiev A."/>
            <person name="Horsfall A."/>
            <person name="Kirkwood N."/>
            <person name="Harris S."/>
            <person name="Eisen J.A."/>
        </authorList>
    </citation>
    <scope>NUCLEOTIDE SEQUENCE [LARGE SCALE GENOMIC DNA]</scope>
    <source>
        <strain evidence="2">COT-108 OH2762</strain>
    </source>
</reference>
<keyword evidence="2" id="KW-1185">Reference proteome</keyword>
<evidence type="ECO:0000313" key="2">
    <source>
        <dbReference type="Proteomes" id="UP000030101"/>
    </source>
</evidence>
<proteinExistence type="predicted"/>
<evidence type="ECO:0000313" key="1">
    <source>
        <dbReference type="EMBL" id="KGN93356.1"/>
    </source>
</evidence>
<dbReference type="EMBL" id="JQZV01000003">
    <property type="protein sequence ID" value="KGN93356.1"/>
    <property type="molecule type" value="Genomic_DNA"/>
</dbReference>
<name>A0ABR4XML7_9PORP</name>
<organism evidence="1 2">
    <name type="scientific">Porphyromonas canoris</name>
    <dbReference type="NCBI Taxonomy" id="36875"/>
    <lineage>
        <taxon>Bacteria</taxon>
        <taxon>Pseudomonadati</taxon>
        <taxon>Bacteroidota</taxon>
        <taxon>Bacteroidia</taxon>
        <taxon>Bacteroidales</taxon>
        <taxon>Porphyromonadaceae</taxon>
        <taxon>Porphyromonas</taxon>
    </lineage>
</organism>
<comment type="caution">
    <text evidence="1">The sequence shown here is derived from an EMBL/GenBank/DDBJ whole genome shotgun (WGS) entry which is preliminary data.</text>
</comment>
<sequence length="78" mass="8680">MIIAHPEGTEYKTSQTKAGSAGTISAGTAFFVLPKREPESGTKKNSVRTKKKILCARKKIYVRTKKNLRAHEKKFLCA</sequence>
<gene>
    <name evidence="1" type="ORF">HQ43_01560</name>
</gene>
<protein>
    <submittedName>
        <fullName evidence="1">Uncharacterized protein</fullName>
    </submittedName>
</protein>
<dbReference type="Proteomes" id="UP000030101">
    <property type="component" value="Unassembled WGS sequence"/>
</dbReference>